<evidence type="ECO:0000313" key="3">
    <source>
        <dbReference type="Proteomes" id="UP000230638"/>
    </source>
</evidence>
<dbReference type="Pfam" id="PF04285">
    <property type="entry name" value="DUF444"/>
    <property type="match status" value="1"/>
</dbReference>
<dbReference type="PANTHER" id="PTHR30510:SF2">
    <property type="entry name" value="UPF0229 PROTEIN YEAH"/>
    <property type="match status" value="1"/>
</dbReference>
<sequence>MPIIISERTAKRGEKDAKRHRDKQRELIKKQLPRIISEESIITRKHGKTVKVPIKLLDIPKFKHGSAKKGGAGIGQGEGSPGDIIGRQRGKGKGPGGKKAGNEPGVDYIETEIDMEEILEMMFEDLGLPRLDEKTVKMLVVELGLRLHGTTRSGPEALLNAGKTAQEGMQRFWHLLRELERQTGKSERVCYVALKQAKGIFGDARTLVNSGTIDEAEAEKIAVK</sequence>
<feature type="compositionally biased region" description="Basic and acidic residues" evidence="1">
    <location>
        <begin position="8"/>
        <end position="24"/>
    </location>
</feature>
<feature type="region of interest" description="Disordered" evidence="1">
    <location>
        <begin position="67"/>
        <end position="105"/>
    </location>
</feature>
<accession>A0A2H0CVX6</accession>
<feature type="compositionally biased region" description="Gly residues" evidence="1">
    <location>
        <begin position="68"/>
        <end position="80"/>
    </location>
</feature>
<dbReference type="EMBL" id="PCTL01000002">
    <property type="protein sequence ID" value="PIP73911.1"/>
    <property type="molecule type" value="Genomic_DNA"/>
</dbReference>
<proteinExistence type="predicted"/>
<gene>
    <name evidence="2" type="ORF">COW88_00385</name>
</gene>
<protein>
    <submittedName>
        <fullName evidence="2">Uncharacterized protein</fullName>
    </submittedName>
</protein>
<evidence type="ECO:0000313" key="2">
    <source>
        <dbReference type="EMBL" id="PIP73911.1"/>
    </source>
</evidence>
<dbReference type="AlphaFoldDB" id="A0A2H0CVX6"/>
<dbReference type="Proteomes" id="UP000230638">
    <property type="component" value="Unassembled WGS sequence"/>
</dbReference>
<dbReference type="InterPro" id="IPR006698">
    <property type="entry name" value="UPF0229"/>
</dbReference>
<dbReference type="PANTHER" id="PTHR30510">
    <property type="entry name" value="UPF0229 PROTEIN YEAH"/>
    <property type="match status" value="1"/>
</dbReference>
<feature type="region of interest" description="Disordered" evidence="1">
    <location>
        <begin position="1"/>
        <end position="24"/>
    </location>
</feature>
<feature type="non-terminal residue" evidence="2">
    <location>
        <position position="224"/>
    </location>
</feature>
<evidence type="ECO:0000256" key="1">
    <source>
        <dbReference type="SAM" id="MobiDB-lite"/>
    </source>
</evidence>
<name>A0A2H0CVX6_9BACT</name>
<comment type="caution">
    <text evidence="2">The sequence shown here is derived from an EMBL/GenBank/DDBJ whole genome shotgun (WGS) entry which is preliminary data.</text>
</comment>
<reference evidence="2 3" key="1">
    <citation type="submission" date="2017-09" db="EMBL/GenBank/DDBJ databases">
        <title>Depth-based differentiation of microbial function through sediment-hosted aquifers and enrichment of novel symbionts in the deep terrestrial subsurface.</title>
        <authorList>
            <person name="Probst A.J."/>
            <person name="Ladd B."/>
            <person name="Jarett J.K."/>
            <person name="Geller-Mcgrath D.E."/>
            <person name="Sieber C.M."/>
            <person name="Emerson J.B."/>
            <person name="Anantharaman K."/>
            <person name="Thomas B.C."/>
            <person name="Malmstrom R."/>
            <person name="Stieglmeier M."/>
            <person name="Klingl A."/>
            <person name="Woyke T."/>
            <person name="Ryan C.M."/>
            <person name="Banfield J.F."/>
        </authorList>
    </citation>
    <scope>NUCLEOTIDE SEQUENCE [LARGE SCALE GENOMIC DNA]</scope>
    <source>
        <strain evidence="2">CG22_combo_CG10-13_8_21_14_all_47_15</strain>
    </source>
</reference>
<organism evidence="2 3">
    <name type="scientific">Candidatus Lloydbacteria bacterium CG22_combo_CG10-13_8_21_14_all_47_15</name>
    <dbReference type="NCBI Taxonomy" id="1974635"/>
    <lineage>
        <taxon>Bacteria</taxon>
        <taxon>Candidatus Lloydiibacteriota</taxon>
    </lineage>
</organism>